<protein>
    <submittedName>
        <fullName evidence="2">Uncharacterized protein</fullName>
    </submittedName>
</protein>
<keyword evidence="1" id="KW-0472">Membrane</keyword>
<keyword evidence="3" id="KW-1185">Reference proteome</keyword>
<keyword evidence="1" id="KW-0812">Transmembrane</keyword>
<keyword evidence="1" id="KW-1133">Transmembrane helix</keyword>
<reference evidence="2 3" key="1">
    <citation type="submission" date="2016-10" db="EMBL/GenBank/DDBJ databases">
        <authorList>
            <person name="de Groot N.N."/>
        </authorList>
    </citation>
    <scope>NUCLEOTIDE SEQUENCE [LARGE SCALE GENOMIC DNA]</scope>
    <source>
        <strain evidence="2 3">DSM 21632</strain>
    </source>
</reference>
<dbReference type="Proteomes" id="UP000199163">
    <property type="component" value="Unassembled WGS sequence"/>
</dbReference>
<dbReference type="STRING" id="568899.SAMN05192534_10583"/>
<evidence type="ECO:0000313" key="2">
    <source>
        <dbReference type="EMBL" id="SDH41221.1"/>
    </source>
</evidence>
<feature type="transmembrane region" description="Helical" evidence="1">
    <location>
        <begin position="56"/>
        <end position="81"/>
    </location>
</feature>
<organism evidence="2 3">
    <name type="scientific">Alteribacillus persepolensis</name>
    <dbReference type="NCBI Taxonomy" id="568899"/>
    <lineage>
        <taxon>Bacteria</taxon>
        <taxon>Bacillati</taxon>
        <taxon>Bacillota</taxon>
        <taxon>Bacilli</taxon>
        <taxon>Bacillales</taxon>
        <taxon>Bacillaceae</taxon>
        <taxon>Alteribacillus</taxon>
    </lineage>
</organism>
<evidence type="ECO:0000313" key="3">
    <source>
        <dbReference type="Proteomes" id="UP000199163"/>
    </source>
</evidence>
<proteinExistence type="predicted"/>
<name>A0A1G8C6S8_9BACI</name>
<dbReference type="AlphaFoldDB" id="A0A1G8C6S8"/>
<evidence type="ECO:0000256" key="1">
    <source>
        <dbReference type="SAM" id="Phobius"/>
    </source>
</evidence>
<sequence length="134" mass="14223">MLCQHTSHSASTAYANDLPTAAFHWLTEALPAASECIFVRSTHLRRKTPTISEGPFHLLGFVPAFFMFVPLGEVHIVYLLFGALPMSHKKKGAPMTAATSPEGISLGASIILPAVSAKTSKAAPSNSATGNTFR</sequence>
<gene>
    <name evidence="2" type="ORF">SAMN05192534_10583</name>
</gene>
<accession>A0A1G8C6S8</accession>
<dbReference type="EMBL" id="FNDK01000005">
    <property type="protein sequence ID" value="SDH41221.1"/>
    <property type="molecule type" value="Genomic_DNA"/>
</dbReference>